<keyword evidence="1" id="KW-0812">Transmembrane</keyword>
<keyword evidence="4" id="KW-1185">Reference proteome</keyword>
<reference evidence="3" key="1">
    <citation type="submission" date="2020-06" db="EMBL/GenBank/DDBJ databases">
        <title>Analysis procedures for assessing recovery of high quality, complete, closed genomes from Nanopore long read metagenome sequencing.</title>
        <authorList>
            <person name="Bessarab I."/>
            <person name="Arumugam K."/>
            <person name="Haryono M."/>
            <person name="Liu X."/>
            <person name="Roy S."/>
            <person name="Zuniga-Montanez R.E."/>
            <person name="Qiu G."/>
            <person name="Drautz-Moses D.I."/>
            <person name="Law Y.Y."/>
            <person name="Wuertz S."/>
            <person name="Lauro F.M."/>
            <person name="Huson D.H."/>
            <person name="Williams R.B."/>
        </authorList>
    </citation>
    <scope>NUCLEOTIDE SEQUENCE [LARGE SCALE GENOMIC DNA]</scope>
    <source>
        <strain evidence="3">SSD2</strain>
    </source>
</reference>
<dbReference type="KEGG" id="this:HZT40_18020"/>
<protein>
    <recommendedName>
        <fullName evidence="2">YiaAB two helix domain-containing protein</fullName>
    </recommendedName>
</protein>
<dbReference type="InterPro" id="IPR008024">
    <property type="entry name" value="YiaAB"/>
</dbReference>
<evidence type="ECO:0000259" key="2">
    <source>
        <dbReference type="Pfam" id="PF05360"/>
    </source>
</evidence>
<proteinExistence type="predicted"/>
<accession>A0A7L6AVH8</accession>
<keyword evidence="1" id="KW-1133">Transmembrane helix</keyword>
<feature type="domain" description="YiaAB two helix" evidence="2">
    <location>
        <begin position="15"/>
        <end position="67"/>
    </location>
</feature>
<dbReference type="Pfam" id="PF05360">
    <property type="entry name" value="YiaAB"/>
    <property type="match status" value="1"/>
</dbReference>
<gene>
    <name evidence="3" type="ORF">HZT40_18020</name>
</gene>
<dbReference type="Proteomes" id="UP000510621">
    <property type="component" value="Chromosome"/>
</dbReference>
<evidence type="ECO:0000313" key="4">
    <source>
        <dbReference type="Proteomes" id="UP000510621"/>
    </source>
</evidence>
<feature type="transmembrane region" description="Helical" evidence="1">
    <location>
        <begin position="12"/>
        <end position="35"/>
    </location>
</feature>
<feature type="transmembrane region" description="Helical" evidence="1">
    <location>
        <begin position="47"/>
        <end position="65"/>
    </location>
</feature>
<name>A0A7L6AVH8_9GAMM</name>
<organism evidence="3 4">
    <name type="scientific">Candidatus Thiothrix singaporensis</name>
    <dbReference type="NCBI Taxonomy" id="2799669"/>
    <lineage>
        <taxon>Bacteria</taxon>
        <taxon>Pseudomonadati</taxon>
        <taxon>Pseudomonadota</taxon>
        <taxon>Gammaproteobacteria</taxon>
        <taxon>Thiotrichales</taxon>
        <taxon>Thiotrichaceae</taxon>
        <taxon>Thiothrix</taxon>
    </lineage>
</organism>
<evidence type="ECO:0000313" key="3">
    <source>
        <dbReference type="EMBL" id="QLQ33170.1"/>
    </source>
</evidence>
<sequence length="92" mass="10290">MNTTDNLALPNSASWLLFIKLTFGASLAAMTAFIFFMDGNLLTKGYLALNSLFLVSATIMLSKTLRDEHEAKRQLNRTNEAKTNKTLREFGD</sequence>
<dbReference type="AlphaFoldDB" id="A0A7L6AVH8"/>
<evidence type="ECO:0000256" key="1">
    <source>
        <dbReference type="SAM" id="Phobius"/>
    </source>
</evidence>
<dbReference type="EMBL" id="CP059265">
    <property type="protein sequence ID" value="QLQ33170.1"/>
    <property type="molecule type" value="Genomic_DNA"/>
</dbReference>
<keyword evidence="1" id="KW-0472">Membrane</keyword>